<feature type="domain" description="Ubiquinol-cytochrome c chaperone" evidence="4">
    <location>
        <begin position="91"/>
        <end position="154"/>
    </location>
</feature>
<reference evidence="5 6" key="1">
    <citation type="submission" date="2021-06" db="EMBL/GenBank/DDBJ databases">
        <authorList>
            <person name="Palmer J.M."/>
        </authorList>
    </citation>
    <scope>NUCLEOTIDE SEQUENCE [LARGE SCALE GENOMIC DNA]</scope>
    <source>
        <strain evidence="5 6">CL_MEX2019</strain>
        <tissue evidence="5">Muscle</tissue>
    </source>
</reference>
<evidence type="ECO:0000256" key="2">
    <source>
        <dbReference type="SAM" id="Phobius"/>
    </source>
</evidence>
<dbReference type="Proteomes" id="UP001352852">
    <property type="component" value="Unassembled WGS sequence"/>
</dbReference>
<dbReference type="Pfam" id="PF03981">
    <property type="entry name" value="Ubiq_cyt_C_chap"/>
    <property type="match status" value="1"/>
</dbReference>
<evidence type="ECO:0000313" key="6">
    <source>
        <dbReference type="Proteomes" id="UP001352852"/>
    </source>
</evidence>
<keyword evidence="6" id="KW-1185">Reference proteome</keyword>
<dbReference type="InterPro" id="IPR021150">
    <property type="entry name" value="Ubiq_cyt_c_chap"/>
</dbReference>
<sequence>MKSRKNLHHLHLQLLLQLITILQTDSLDFIVQVSFSLDHKEPGLVLQAEGPLVASMSPGCRPPCSAPCSAVYRVCLSVQIFTVILFVLQIDAILRKEAMKAMTETFYAAIFGYDEGILSDDCVLAAALWRNLFNRQCEDPQQLELMVEYVRKQVCLFLSVSF</sequence>
<dbReference type="InterPro" id="IPR007129">
    <property type="entry name" value="Ubiqinol_cyt_c_chaperone_CPB3"/>
</dbReference>
<proteinExistence type="inferred from homology"/>
<evidence type="ECO:0000256" key="3">
    <source>
        <dbReference type="SAM" id="SignalP"/>
    </source>
</evidence>
<evidence type="ECO:0000256" key="1">
    <source>
        <dbReference type="ARBA" id="ARBA00006407"/>
    </source>
</evidence>
<protein>
    <recommendedName>
        <fullName evidence="4">Ubiquinol-cytochrome c chaperone domain-containing protein</fullName>
    </recommendedName>
</protein>
<keyword evidence="2" id="KW-1133">Transmembrane helix</keyword>
<gene>
    <name evidence="5" type="ORF">CHARACLAT_030811</name>
</gene>
<evidence type="ECO:0000313" key="5">
    <source>
        <dbReference type="EMBL" id="MED6282309.1"/>
    </source>
</evidence>
<feature type="transmembrane region" description="Helical" evidence="2">
    <location>
        <begin position="71"/>
        <end position="94"/>
    </location>
</feature>
<comment type="caution">
    <text evidence="5">The sequence shown here is derived from an EMBL/GenBank/DDBJ whole genome shotgun (WGS) entry which is preliminary data.</text>
</comment>
<keyword evidence="3" id="KW-0732">Signal</keyword>
<dbReference type="PANTHER" id="PTHR12184">
    <property type="entry name" value="UBIQUINOL-CYTOCHROME C REDUCTASE COMPLEX ASSEMBLY FACTOR 1 FAMILY MEMBER"/>
    <property type="match status" value="1"/>
</dbReference>
<keyword evidence="2" id="KW-0812">Transmembrane</keyword>
<organism evidence="5 6">
    <name type="scientific">Characodon lateralis</name>
    <dbReference type="NCBI Taxonomy" id="208331"/>
    <lineage>
        <taxon>Eukaryota</taxon>
        <taxon>Metazoa</taxon>
        <taxon>Chordata</taxon>
        <taxon>Craniata</taxon>
        <taxon>Vertebrata</taxon>
        <taxon>Euteleostomi</taxon>
        <taxon>Actinopterygii</taxon>
        <taxon>Neopterygii</taxon>
        <taxon>Teleostei</taxon>
        <taxon>Neoteleostei</taxon>
        <taxon>Acanthomorphata</taxon>
        <taxon>Ovalentaria</taxon>
        <taxon>Atherinomorphae</taxon>
        <taxon>Cyprinodontiformes</taxon>
        <taxon>Goodeidae</taxon>
        <taxon>Characodon</taxon>
    </lineage>
</organism>
<dbReference type="EMBL" id="JAHUTJ010045726">
    <property type="protein sequence ID" value="MED6282309.1"/>
    <property type="molecule type" value="Genomic_DNA"/>
</dbReference>
<feature type="signal peptide" evidence="3">
    <location>
        <begin position="1"/>
        <end position="26"/>
    </location>
</feature>
<keyword evidence="2" id="KW-0472">Membrane</keyword>
<accession>A0ABU7E949</accession>
<feature type="chain" id="PRO_5045687291" description="Ubiquinol-cytochrome c chaperone domain-containing protein" evidence="3">
    <location>
        <begin position="27"/>
        <end position="162"/>
    </location>
</feature>
<evidence type="ECO:0000259" key="4">
    <source>
        <dbReference type="Pfam" id="PF03981"/>
    </source>
</evidence>
<dbReference type="PANTHER" id="PTHR12184:SF1">
    <property type="entry name" value="UBIQUINOL-CYTOCHROME-C REDUCTASE COMPLEX ASSEMBLY FACTOR 1"/>
    <property type="match status" value="1"/>
</dbReference>
<comment type="similarity">
    <text evidence="1">Belongs to the CBP3 family.</text>
</comment>
<name>A0ABU7E949_9TELE</name>